<keyword evidence="2 10" id="KW-0732">Signal</keyword>
<keyword evidence="1" id="KW-0268">Exocytosis</keyword>
<evidence type="ECO:0000256" key="3">
    <source>
        <dbReference type="ARBA" id="ARBA00023136"/>
    </source>
</evidence>
<dbReference type="HOGENOM" id="CLU_1890586_0_0_1"/>
<keyword evidence="4" id="KW-1015">Disulfide bond</keyword>
<evidence type="ECO:0000256" key="7">
    <source>
        <dbReference type="ARBA" id="ARBA00057037"/>
    </source>
</evidence>
<gene>
    <name evidence="12 14 15" type="primary">sycn</name>
    <name evidence="11" type="synonym">LOC100127766</name>
</gene>
<evidence type="ECO:0000256" key="9">
    <source>
        <dbReference type="ARBA" id="ARBA00074712"/>
    </source>
</evidence>
<dbReference type="InterPro" id="IPR028137">
    <property type="entry name" value="Syncollin"/>
</dbReference>
<evidence type="ECO:0000256" key="5">
    <source>
        <dbReference type="ARBA" id="ARBA00023329"/>
    </source>
</evidence>
<evidence type="ECO:0000256" key="8">
    <source>
        <dbReference type="ARBA" id="ARBA00060468"/>
    </source>
</evidence>
<accession>A9JSN4</accession>
<dbReference type="Proteomes" id="UP000008143">
    <property type="component" value="Chromosome 8"/>
</dbReference>
<reference evidence="11" key="2">
    <citation type="submission" date="2007-11" db="EMBL/GenBank/DDBJ databases">
        <authorList>
            <consortium name="NIH - Xenopus Gene Collection (XGC) project"/>
        </authorList>
    </citation>
    <scope>NUCLEOTIDE SEQUENCE [LARGE SCALE MRNA]</scope>
    <source>
        <strain evidence="11">N6</strain>
        <tissue evidence="11">Liver</tissue>
    </source>
</reference>
<evidence type="ECO:0000256" key="10">
    <source>
        <dbReference type="SAM" id="SignalP"/>
    </source>
</evidence>
<evidence type="ECO:0000313" key="15">
    <source>
        <dbReference type="Xenbase" id="XB-GENE-5892881"/>
    </source>
</evidence>
<reference evidence="12" key="3">
    <citation type="journal article" date="2010" name="Science">
        <title>The genome of the Western clawed frog Xenopus tropicalis.</title>
        <authorList>
            <person name="Hellsten U."/>
            <person name="Harland R.M."/>
            <person name="Gilchrist M.J."/>
            <person name="Hendrix D."/>
            <person name="Jurka J."/>
            <person name="Kapitonov V."/>
            <person name="Ovcharenko I."/>
            <person name="Putnam N.H."/>
            <person name="Shu S."/>
            <person name="Taher L."/>
            <person name="Blitz I.L."/>
            <person name="Blumberg B."/>
            <person name="Dichmann D.S."/>
            <person name="Dubchak I."/>
            <person name="Amaya E."/>
            <person name="Detter J.C."/>
            <person name="Fletcher R."/>
            <person name="Gerhard D.S."/>
            <person name="Goodstein D."/>
            <person name="Graves T."/>
            <person name="Grigoriev I.V."/>
            <person name="Grimwood J."/>
            <person name="Kawashima T."/>
            <person name="Lindquist E."/>
            <person name="Lucas S.M."/>
            <person name="Mead P.E."/>
            <person name="Mitros T."/>
            <person name="Ogino H."/>
            <person name="Ohta Y."/>
            <person name="Poliakov A.V."/>
            <person name="Pollet N."/>
            <person name="Robert J."/>
            <person name="Salamov A."/>
            <person name="Sater A.K."/>
            <person name="Schmutz J."/>
            <person name="Terry A."/>
            <person name="Vize P.D."/>
            <person name="Warren W.C."/>
            <person name="Wells D."/>
            <person name="Wills A."/>
            <person name="Wilson R.K."/>
            <person name="Zimmerman L.B."/>
            <person name="Zorn A.M."/>
            <person name="Grainger R."/>
            <person name="Grammer T."/>
            <person name="Khokha M.K."/>
            <person name="Richardson P.M."/>
            <person name="Rokhsar D.S."/>
        </authorList>
    </citation>
    <scope>NUCLEOTIDE SEQUENCE [LARGE SCALE GENOMIC DNA]</scope>
    <source>
        <strain evidence="12">Nigerian</strain>
    </source>
</reference>
<dbReference type="STRING" id="8364.ENSXETP00000036206"/>
<dbReference type="AGR" id="Xenbase:XB-GENE-5892881"/>
<dbReference type="EMBL" id="BC155008">
    <property type="protein sequence ID" value="AAI55009.1"/>
    <property type="molecule type" value="mRNA"/>
</dbReference>
<reference evidence="14" key="5">
    <citation type="submission" date="2025-04" db="UniProtKB">
        <authorList>
            <consortium name="RefSeq"/>
        </authorList>
    </citation>
    <scope>IDENTIFICATION</scope>
</reference>
<organism evidence="11">
    <name type="scientific">Xenopus tropicalis</name>
    <name type="common">Western clawed frog</name>
    <name type="synonym">Silurana tropicalis</name>
    <dbReference type="NCBI Taxonomy" id="8364"/>
    <lineage>
        <taxon>Eukaryota</taxon>
        <taxon>Metazoa</taxon>
        <taxon>Chordata</taxon>
        <taxon>Craniata</taxon>
        <taxon>Vertebrata</taxon>
        <taxon>Euteleostomi</taxon>
        <taxon>Amphibia</taxon>
        <taxon>Batrachia</taxon>
        <taxon>Anura</taxon>
        <taxon>Pipoidea</taxon>
        <taxon>Pipidae</taxon>
        <taxon>Xenopodinae</taxon>
        <taxon>Xenopus</taxon>
        <taxon>Silurana</taxon>
    </lineage>
</organism>
<evidence type="ECO:0000256" key="4">
    <source>
        <dbReference type="ARBA" id="ARBA00023157"/>
    </source>
</evidence>
<keyword evidence="13" id="KW-1185">Reference proteome</keyword>
<dbReference type="Gene3D" id="2.60.20.10">
    <property type="entry name" value="Crystallins"/>
    <property type="match status" value="1"/>
</dbReference>
<dbReference type="RefSeq" id="NP_001106563.1">
    <property type="nucleotide sequence ID" value="NM_001113092.1"/>
</dbReference>
<reference evidence="14" key="1">
    <citation type="journal article" date="2002" name="Dev. Dyn.">
        <title>Genetic and genomic tools for Xenopus research: The NIH Xenopus initiative.</title>
        <authorList>
            <person name="Klein S.L."/>
            <person name="Strausberg R.L."/>
            <person name="Wagner L."/>
            <person name="Pontius J."/>
            <person name="Clifton S.W."/>
            <person name="Richardson P."/>
        </authorList>
    </citation>
    <scope>NUCLEOTIDE SEQUENCE</scope>
</reference>
<comment type="subcellular location">
    <subcellularLocation>
        <location evidence="6">Zymogen granule lumen</location>
    </subcellularLocation>
    <subcellularLocation>
        <location evidence="8">Zymogen granule membrane</location>
        <topology evidence="8">Peripheral membrane protein</topology>
        <orientation evidence="8">Lumenal side</orientation>
    </subcellularLocation>
</comment>
<keyword evidence="3" id="KW-0472">Membrane</keyword>
<dbReference type="Pfam" id="PF15138">
    <property type="entry name" value="Syncollin"/>
    <property type="match status" value="1"/>
</dbReference>
<dbReference type="PANTHER" id="PTHR17503:SF1">
    <property type="entry name" value="SYNCOLLIN"/>
    <property type="match status" value="1"/>
</dbReference>
<evidence type="ECO:0000313" key="14">
    <source>
        <dbReference type="RefSeq" id="NP_001106563.1"/>
    </source>
</evidence>
<dbReference type="GO" id="GO:0006887">
    <property type="term" value="P:exocytosis"/>
    <property type="evidence" value="ECO:0007669"/>
    <property type="project" value="UniProtKB-KW"/>
</dbReference>
<dbReference type="Bgee" id="ENSXETG00000033540">
    <property type="expression patterns" value="Expressed in skeletal muscle tissue and 5 other cell types or tissues"/>
</dbReference>
<protein>
    <recommendedName>
        <fullName evidence="9">Syncollin</fullName>
    </recommendedName>
</protein>
<dbReference type="GeneTree" id="ENSGT00390000014835"/>
<proteinExistence type="evidence at transcript level"/>
<dbReference type="GO" id="GO:0042589">
    <property type="term" value="C:zymogen granule membrane"/>
    <property type="evidence" value="ECO:0007669"/>
    <property type="project" value="UniProtKB-SubCell"/>
</dbReference>
<dbReference type="PANTHER" id="PTHR17503">
    <property type="entry name" value="SYNCOLLIN"/>
    <property type="match status" value="1"/>
</dbReference>
<feature type="signal peptide" evidence="10">
    <location>
        <begin position="1"/>
        <end position="18"/>
    </location>
</feature>
<dbReference type="FunFam" id="2.60.20.10:FF:000014">
    <property type="entry name" value="Syncollin"/>
    <property type="match status" value="1"/>
</dbReference>
<dbReference type="PaxDb" id="8364-ENSXETP00000061013"/>
<dbReference type="OMA" id="QAYFCTC"/>
<evidence type="ECO:0000256" key="6">
    <source>
        <dbReference type="ARBA" id="ARBA00037795"/>
    </source>
</evidence>
<sequence>MRLLPLFVLPFLFGGLVAECPNSALLLNESGEKLCARMFEHSSAYFDQSCGGAYLDAKNGDDFPYMPSGWKNKISSLVVSSRCTLKVWSKEGKLGNNRSFSAGTVYQMKDYKNGLFGNWNDSVQAYFCTCN</sequence>
<comment type="function">
    <text evidence="7">Functions in exocytosis in pancreatic acinar cells regulating the fusion of zymogen granules with each other. May have a pore-forming activity on membranes and regulate exocytosis in other exocrine tissues.</text>
</comment>
<evidence type="ECO:0000313" key="12">
    <source>
        <dbReference type="Ensembl" id="ENSXETP00000061013"/>
    </source>
</evidence>
<dbReference type="Xenbase" id="XB-GENE-5892881">
    <property type="gene designation" value="sycn"/>
</dbReference>
<dbReference type="Ensembl" id="ENSXETT00000066276">
    <property type="protein sequence ID" value="ENSXETP00000061013"/>
    <property type="gene ID" value="ENSXETG00000033540"/>
</dbReference>
<evidence type="ECO:0000313" key="11">
    <source>
        <dbReference type="EMBL" id="AAI55009.1"/>
    </source>
</evidence>
<evidence type="ECO:0000313" key="13">
    <source>
        <dbReference type="Proteomes" id="UP000008143"/>
    </source>
</evidence>
<dbReference type="GeneID" id="100127766"/>
<dbReference type="OrthoDB" id="9947298at2759"/>
<dbReference type="KEGG" id="xtr:100127766"/>
<evidence type="ECO:0000256" key="1">
    <source>
        <dbReference type="ARBA" id="ARBA00022483"/>
    </source>
</evidence>
<dbReference type="eggNOG" id="ENOG502S3UP">
    <property type="taxonomic scope" value="Eukaryota"/>
</dbReference>
<dbReference type="AlphaFoldDB" id="A9JSN4"/>
<evidence type="ECO:0000256" key="2">
    <source>
        <dbReference type="ARBA" id="ARBA00022729"/>
    </source>
</evidence>
<reference evidence="12" key="4">
    <citation type="submission" date="2020-05" db="UniProtKB">
        <authorList>
            <consortium name="Ensembl"/>
        </authorList>
    </citation>
    <scope>IDENTIFICATION</scope>
</reference>
<keyword evidence="5" id="KW-0968">Cytoplasmic vesicle</keyword>
<name>A9JSN4_XENTR</name>
<feature type="chain" id="PRO_5033207346" description="Syncollin" evidence="10 14">
    <location>
        <begin position="19"/>
        <end position="131"/>
    </location>
</feature>